<keyword evidence="2 5" id="KW-0808">Transferase</keyword>
<dbReference type="InterPro" id="IPR011004">
    <property type="entry name" value="Trimer_LpxA-like_sf"/>
</dbReference>
<evidence type="ECO:0000256" key="2">
    <source>
        <dbReference type="ARBA" id="ARBA00022679"/>
    </source>
</evidence>
<organism evidence="5 6">
    <name type="scientific">Aureimonas jatrophae</name>
    <dbReference type="NCBI Taxonomy" id="1166073"/>
    <lineage>
        <taxon>Bacteria</taxon>
        <taxon>Pseudomonadati</taxon>
        <taxon>Pseudomonadota</taxon>
        <taxon>Alphaproteobacteria</taxon>
        <taxon>Hyphomicrobiales</taxon>
        <taxon>Aurantimonadaceae</taxon>
        <taxon>Aureimonas</taxon>
    </lineage>
</organism>
<dbReference type="Gene3D" id="2.160.10.10">
    <property type="entry name" value="Hexapeptide repeat proteins"/>
    <property type="match status" value="1"/>
</dbReference>
<dbReference type="InterPro" id="IPR050179">
    <property type="entry name" value="Trans_hexapeptide_repeat"/>
</dbReference>
<sequence length="237" mass="25809">MSVDALLPWLRDRGLIVDNVLDLPGGLTYEPLVRLIAGVTARECTIGAFSYASPQTTLTRATIGRYCSIGASCQIGPTQHPVDWLTTSPIPYKDVFDVQNPARPFEQHDEMKPVTIGSDVWIGTAAAVMGGVTIGDGSIVAYGSVVTRDVEPYSVVGGAPAKLIRPRFKPAVVARLLAEPWWRYDLVRTTHPIPWRDPMAALDAIAEGVAKGLIHEIPPVRHRITRNGTQFSFEKLG</sequence>
<dbReference type="Pfam" id="PF00132">
    <property type="entry name" value="Hexapep"/>
    <property type="match status" value="1"/>
</dbReference>
<evidence type="ECO:0000313" key="6">
    <source>
        <dbReference type="Proteomes" id="UP000198793"/>
    </source>
</evidence>
<keyword evidence="4" id="KW-0012">Acyltransferase</keyword>
<dbReference type="OrthoDB" id="9815592at2"/>
<reference evidence="5 6" key="1">
    <citation type="submission" date="2016-10" db="EMBL/GenBank/DDBJ databases">
        <authorList>
            <person name="de Groot N.N."/>
        </authorList>
    </citation>
    <scope>NUCLEOTIDE SEQUENCE [LARGE SCALE GENOMIC DNA]</scope>
    <source>
        <strain evidence="6">L7-484,KACC 16230,DSM 25025</strain>
    </source>
</reference>
<dbReference type="STRING" id="1166073.SAMN05192530_101528"/>
<dbReference type="EMBL" id="FNIT01000001">
    <property type="protein sequence ID" value="SDN63241.1"/>
    <property type="molecule type" value="Genomic_DNA"/>
</dbReference>
<evidence type="ECO:0000256" key="3">
    <source>
        <dbReference type="ARBA" id="ARBA00022737"/>
    </source>
</evidence>
<dbReference type="SUPFAM" id="SSF51161">
    <property type="entry name" value="Trimeric LpxA-like enzymes"/>
    <property type="match status" value="1"/>
</dbReference>
<comment type="similarity">
    <text evidence="1">Belongs to the transferase hexapeptide repeat family.</text>
</comment>
<evidence type="ECO:0000313" key="5">
    <source>
        <dbReference type="EMBL" id="SDN63241.1"/>
    </source>
</evidence>
<protein>
    <submittedName>
        <fullName evidence="5">Transferase hexapeptide (Six repeat-containing protein)</fullName>
    </submittedName>
</protein>
<dbReference type="Proteomes" id="UP000198793">
    <property type="component" value="Unassembled WGS sequence"/>
</dbReference>
<name>A0A1H0D050_9HYPH</name>
<evidence type="ECO:0000256" key="1">
    <source>
        <dbReference type="ARBA" id="ARBA00007274"/>
    </source>
</evidence>
<dbReference type="PANTHER" id="PTHR43300">
    <property type="entry name" value="ACETYLTRANSFERASE"/>
    <property type="match status" value="1"/>
</dbReference>
<proteinExistence type="inferred from homology"/>
<keyword evidence="3" id="KW-0677">Repeat</keyword>
<dbReference type="InterPro" id="IPR001451">
    <property type="entry name" value="Hexapep"/>
</dbReference>
<dbReference type="AlphaFoldDB" id="A0A1H0D050"/>
<dbReference type="PANTHER" id="PTHR43300:SF11">
    <property type="entry name" value="ACETYLTRANSFERASE RV3034C-RELATED"/>
    <property type="match status" value="1"/>
</dbReference>
<gene>
    <name evidence="5" type="ORF">SAMN05192530_101528</name>
</gene>
<accession>A0A1H0D050</accession>
<dbReference type="CDD" id="cd03349">
    <property type="entry name" value="LbH_XAT"/>
    <property type="match status" value="1"/>
</dbReference>
<evidence type="ECO:0000256" key="4">
    <source>
        <dbReference type="ARBA" id="ARBA00023315"/>
    </source>
</evidence>
<dbReference type="InterPro" id="IPR018357">
    <property type="entry name" value="Hexapep_transf_CS"/>
</dbReference>
<dbReference type="PROSITE" id="PS00101">
    <property type="entry name" value="HEXAPEP_TRANSFERASES"/>
    <property type="match status" value="1"/>
</dbReference>
<dbReference type="GO" id="GO:0016746">
    <property type="term" value="F:acyltransferase activity"/>
    <property type="evidence" value="ECO:0007669"/>
    <property type="project" value="UniProtKB-KW"/>
</dbReference>
<keyword evidence="6" id="KW-1185">Reference proteome</keyword>